<accession>A0AA92TVE5</accession>
<gene>
    <name evidence="1" type="ORF">DWV76_15130</name>
</gene>
<organism evidence="1 2">
    <name type="scientific">Segatella copri</name>
    <dbReference type="NCBI Taxonomy" id="165179"/>
    <lineage>
        <taxon>Bacteria</taxon>
        <taxon>Pseudomonadati</taxon>
        <taxon>Bacteroidota</taxon>
        <taxon>Bacteroidia</taxon>
        <taxon>Bacteroidales</taxon>
        <taxon>Prevotellaceae</taxon>
        <taxon>Segatella</taxon>
    </lineage>
</organism>
<dbReference type="AlphaFoldDB" id="A0AA92TVE5"/>
<comment type="caution">
    <text evidence="1">The sequence shown here is derived from an EMBL/GenBank/DDBJ whole genome shotgun (WGS) entry which is preliminary data.</text>
</comment>
<evidence type="ECO:0000313" key="2">
    <source>
        <dbReference type="Proteomes" id="UP000283785"/>
    </source>
</evidence>
<evidence type="ECO:0000313" key="1">
    <source>
        <dbReference type="EMBL" id="RGW39850.1"/>
    </source>
</evidence>
<name>A0AA92TVE5_9BACT</name>
<proteinExistence type="predicted"/>
<reference evidence="1 2" key="1">
    <citation type="submission" date="2018-08" db="EMBL/GenBank/DDBJ databases">
        <title>A genome reference for cultivated species of the human gut microbiota.</title>
        <authorList>
            <person name="Zou Y."/>
            <person name="Xue W."/>
            <person name="Luo G."/>
        </authorList>
    </citation>
    <scope>NUCLEOTIDE SEQUENCE [LARGE SCALE GENOMIC DNA]</scope>
    <source>
        <strain evidence="1 2">AF12-50</strain>
    </source>
</reference>
<protein>
    <submittedName>
        <fullName evidence="1">Uncharacterized protein</fullName>
    </submittedName>
</protein>
<sequence>MAEEKLPLRPLIRELALGQTIDFPIKRMLSVKSSCTDLGAIYSRKFKTKINREKEIITVTRTK</sequence>
<dbReference type="EMBL" id="QSAG01000049">
    <property type="protein sequence ID" value="RGW39850.1"/>
    <property type="molecule type" value="Genomic_DNA"/>
</dbReference>
<dbReference type="Proteomes" id="UP000283785">
    <property type="component" value="Unassembled WGS sequence"/>
</dbReference>